<reference evidence="2" key="1">
    <citation type="submission" date="2021-12" db="EMBL/GenBank/DDBJ databases">
        <authorList>
            <person name="Rodrigo-Torres L."/>
            <person name="Arahal R. D."/>
            <person name="Lucena T."/>
        </authorList>
    </citation>
    <scope>NUCLEOTIDE SEQUENCE</scope>
    <source>
        <strain evidence="2">CECT 8267</strain>
    </source>
</reference>
<organism evidence="2 3">
    <name type="scientific">Sinobacterium norvegicum</name>
    <dbReference type="NCBI Taxonomy" id="1641715"/>
    <lineage>
        <taxon>Bacteria</taxon>
        <taxon>Pseudomonadati</taxon>
        <taxon>Pseudomonadota</taxon>
        <taxon>Gammaproteobacteria</taxon>
        <taxon>Cellvibrionales</taxon>
        <taxon>Spongiibacteraceae</taxon>
        <taxon>Sinobacterium</taxon>
    </lineage>
</organism>
<name>A0ABN8EE71_9GAMM</name>
<evidence type="ECO:0000313" key="2">
    <source>
        <dbReference type="EMBL" id="CAH0990725.1"/>
    </source>
</evidence>
<dbReference type="EMBL" id="CAKLPX010000001">
    <property type="protein sequence ID" value="CAH0990725.1"/>
    <property type="molecule type" value="Genomic_DNA"/>
</dbReference>
<evidence type="ECO:0008006" key="4">
    <source>
        <dbReference type="Google" id="ProtNLM"/>
    </source>
</evidence>
<protein>
    <recommendedName>
        <fullName evidence="4">DUF983 domain-containing protein</fullName>
    </recommendedName>
</protein>
<keyword evidence="1" id="KW-0812">Transmembrane</keyword>
<evidence type="ECO:0000313" key="3">
    <source>
        <dbReference type="Proteomes" id="UP000838100"/>
    </source>
</evidence>
<comment type="caution">
    <text evidence="2">The sequence shown here is derived from an EMBL/GenBank/DDBJ whole genome shotgun (WGS) entry which is preliminary data.</text>
</comment>
<dbReference type="RefSeq" id="WP_237443401.1">
    <property type="nucleotide sequence ID" value="NZ_CAKLPX010000001.1"/>
</dbReference>
<evidence type="ECO:0000256" key="1">
    <source>
        <dbReference type="SAM" id="Phobius"/>
    </source>
</evidence>
<keyword evidence="1" id="KW-0472">Membrane</keyword>
<dbReference type="Proteomes" id="UP000838100">
    <property type="component" value="Unassembled WGS sequence"/>
</dbReference>
<feature type="transmembrane region" description="Helical" evidence="1">
    <location>
        <begin position="30"/>
        <end position="50"/>
    </location>
</feature>
<feature type="transmembrane region" description="Helical" evidence="1">
    <location>
        <begin position="56"/>
        <end position="78"/>
    </location>
</feature>
<keyword evidence="3" id="KW-1185">Reference proteome</keyword>
<keyword evidence="1" id="KW-1133">Transmembrane helix</keyword>
<proteinExistence type="predicted"/>
<gene>
    <name evidence="2" type="ORF">SIN8267_00820</name>
</gene>
<sequence>MQYRCPCCGERLSVKILFNWRQQCLHCMEVITFSPQFIIAISVLAVFYVFMPHVHFLQELLTVSVLLLVFVIGARFFLIRSDD</sequence>
<accession>A0ABN8EE71</accession>